<organism evidence="2 3">
    <name type="scientific">Crenichthys baileyi</name>
    <name type="common">White River springfish</name>
    <dbReference type="NCBI Taxonomy" id="28760"/>
    <lineage>
        <taxon>Eukaryota</taxon>
        <taxon>Metazoa</taxon>
        <taxon>Chordata</taxon>
        <taxon>Craniata</taxon>
        <taxon>Vertebrata</taxon>
        <taxon>Euteleostomi</taxon>
        <taxon>Actinopterygii</taxon>
        <taxon>Neopterygii</taxon>
        <taxon>Teleostei</taxon>
        <taxon>Neoteleostei</taxon>
        <taxon>Acanthomorphata</taxon>
        <taxon>Ovalentaria</taxon>
        <taxon>Atherinomorphae</taxon>
        <taxon>Cyprinodontiformes</taxon>
        <taxon>Goodeidae</taxon>
        <taxon>Crenichthys</taxon>
    </lineage>
</organism>
<dbReference type="AlphaFoldDB" id="A0AAV9RQV2"/>
<gene>
    <name evidence="2" type="ORF">CRENBAI_018069</name>
</gene>
<proteinExistence type="predicted"/>
<feature type="region of interest" description="Disordered" evidence="1">
    <location>
        <begin position="33"/>
        <end position="64"/>
    </location>
</feature>
<comment type="caution">
    <text evidence="2">The sequence shown here is derived from an EMBL/GenBank/DDBJ whole genome shotgun (WGS) entry which is preliminary data.</text>
</comment>
<protein>
    <submittedName>
        <fullName evidence="2">Uncharacterized protein</fullName>
    </submittedName>
</protein>
<evidence type="ECO:0000256" key="1">
    <source>
        <dbReference type="SAM" id="MobiDB-lite"/>
    </source>
</evidence>
<sequence length="95" mass="11385">MQNPQVIRYLHRIPRTRTSHIWNQLPVRLAPTTCGEPLQSSRPETERVREKVKTSGLNNKEHKEPEDLEEMFIWKDPQMTYSQDKRLKTQFKTKP</sequence>
<evidence type="ECO:0000313" key="3">
    <source>
        <dbReference type="Proteomes" id="UP001311232"/>
    </source>
</evidence>
<evidence type="ECO:0000313" key="2">
    <source>
        <dbReference type="EMBL" id="KAK5611360.1"/>
    </source>
</evidence>
<dbReference type="Proteomes" id="UP001311232">
    <property type="component" value="Unassembled WGS sequence"/>
</dbReference>
<name>A0AAV9RQV2_9TELE</name>
<keyword evidence="3" id="KW-1185">Reference proteome</keyword>
<feature type="compositionally biased region" description="Basic and acidic residues" evidence="1">
    <location>
        <begin position="43"/>
        <end position="64"/>
    </location>
</feature>
<dbReference type="EMBL" id="JAHHUM010001484">
    <property type="protein sequence ID" value="KAK5611360.1"/>
    <property type="molecule type" value="Genomic_DNA"/>
</dbReference>
<reference evidence="2 3" key="1">
    <citation type="submission" date="2021-06" db="EMBL/GenBank/DDBJ databases">
        <authorList>
            <person name="Palmer J.M."/>
        </authorList>
    </citation>
    <scope>NUCLEOTIDE SEQUENCE [LARGE SCALE GENOMIC DNA]</scope>
    <source>
        <strain evidence="2 3">MEX-2019</strain>
        <tissue evidence="2">Muscle</tissue>
    </source>
</reference>
<accession>A0AAV9RQV2</accession>